<gene>
    <name evidence="1" type="ORF">RRG08_009915</name>
</gene>
<dbReference type="AlphaFoldDB" id="A0AAE1E365"/>
<name>A0AAE1E365_9GAST</name>
<comment type="caution">
    <text evidence="1">The sequence shown here is derived from an EMBL/GenBank/DDBJ whole genome shotgun (WGS) entry which is preliminary data.</text>
</comment>
<evidence type="ECO:0000313" key="1">
    <source>
        <dbReference type="EMBL" id="KAK3792556.1"/>
    </source>
</evidence>
<organism evidence="1 2">
    <name type="scientific">Elysia crispata</name>
    <name type="common">lettuce slug</name>
    <dbReference type="NCBI Taxonomy" id="231223"/>
    <lineage>
        <taxon>Eukaryota</taxon>
        <taxon>Metazoa</taxon>
        <taxon>Spiralia</taxon>
        <taxon>Lophotrochozoa</taxon>
        <taxon>Mollusca</taxon>
        <taxon>Gastropoda</taxon>
        <taxon>Heterobranchia</taxon>
        <taxon>Euthyneura</taxon>
        <taxon>Panpulmonata</taxon>
        <taxon>Sacoglossa</taxon>
        <taxon>Placobranchoidea</taxon>
        <taxon>Plakobranchidae</taxon>
        <taxon>Elysia</taxon>
    </lineage>
</organism>
<dbReference type="EMBL" id="JAWDGP010001363">
    <property type="protein sequence ID" value="KAK3792556.1"/>
    <property type="molecule type" value="Genomic_DNA"/>
</dbReference>
<reference evidence="1" key="1">
    <citation type="journal article" date="2023" name="G3 (Bethesda)">
        <title>A reference genome for the long-term kleptoplast-retaining sea slug Elysia crispata morphotype clarki.</title>
        <authorList>
            <person name="Eastman K.E."/>
            <person name="Pendleton A.L."/>
            <person name="Shaikh M.A."/>
            <person name="Suttiyut T."/>
            <person name="Ogas R."/>
            <person name="Tomko P."/>
            <person name="Gavelis G."/>
            <person name="Widhalm J.R."/>
            <person name="Wisecaver J.H."/>
        </authorList>
    </citation>
    <scope>NUCLEOTIDE SEQUENCE</scope>
    <source>
        <strain evidence="1">ECLA1</strain>
    </source>
</reference>
<dbReference type="Proteomes" id="UP001283361">
    <property type="component" value="Unassembled WGS sequence"/>
</dbReference>
<accession>A0AAE1E365</accession>
<proteinExistence type="predicted"/>
<evidence type="ECO:0000313" key="2">
    <source>
        <dbReference type="Proteomes" id="UP001283361"/>
    </source>
</evidence>
<keyword evidence="2" id="KW-1185">Reference proteome</keyword>
<protein>
    <submittedName>
        <fullName evidence="1">Uncharacterized protein</fullName>
    </submittedName>
</protein>
<sequence>MFTVVARDNRASERCDMFTVVARDNRASERCDMFTVVARDNRASERCDMFTVVARDNRASERCDMFTVVARDNRASERCDMFTVVARDNRASERCDMFTVRQLSSERCDMFTVVARDNRASERFGFADANLQGDALQLFADILTGSFLYSTLLLCGPTRRLLSIVQFRCKNKMLAPNLINSGANRMTLVFVSLSGRVAGTCFIPEVTQQYPPCSHC</sequence>